<keyword evidence="3 5" id="KW-0808">Transferase</keyword>
<evidence type="ECO:0000313" key="6">
    <source>
        <dbReference type="Proteomes" id="UP001596356"/>
    </source>
</evidence>
<accession>A0ABW2AWV2</accession>
<dbReference type="InterPro" id="IPR051052">
    <property type="entry name" value="Diverse_substrate_MTase"/>
</dbReference>
<keyword evidence="6" id="KW-1185">Reference proteome</keyword>
<dbReference type="PANTHER" id="PTHR44942:SF4">
    <property type="entry name" value="METHYLTRANSFERASE TYPE 11 DOMAIN-CONTAINING PROTEIN"/>
    <property type="match status" value="1"/>
</dbReference>
<dbReference type="Pfam" id="PF08241">
    <property type="entry name" value="Methyltransf_11"/>
    <property type="match status" value="1"/>
</dbReference>
<name>A0ABW2AWV2_9MICO</name>
<reference evidence="6" key="1">
    <citation type="journal article" date="2019" name="Int. J. Syst. Evol. Microbiol.">
        <title>The Global Catalogue of Microorganisms (GCM) 10K type strain sequencing project: providing services to taxonomists for standard genome sequencing and annotation.</title>
        <authorList>
            <consortium name="The Broad Institute Genomics Platform"/>
            <consortium name="The Broad Institute Genome Sequencing Center for Infectious Disease"/>
            <person name="Wu L."/>
            <person name="Ma J."/>
        </authorList>
    </citation>
    <scope>NUCLEOTIDE SEQUENCE [LARGE SCALE GENOMIC DNA]</scope>
    <source>
        <strain evidence="6">NBRC 106593</strain>
    </source>
</reference>
<comment type="similarity">
    <text evidence="1">Belongs to the methyltransferase superfamily.</text>
</comment>
<feature type="domain" description="Methyltransferase type 11" evidence="4">
    <location>
        <begin position="38"/>
        <end position="130"/>
    </location>
</feature>
<organism evidence="5 6">
    <name type="scientific">Branchiibius cervicis</name>
    <dbReference type="NCBI Taxonomy" id="908252"/>
    <lineage>
        <taxon>Bacteria</taxon>
        <taxon>Bacillati</taxon>
        <taxon>Actinomycetota</taxon>
        <taxon>Actinomycetes</taxon>
        <taxon>Micrococcales</taxon>
        <taxon>Dermacoccaceae</taxon>
        <taxon>Branchiibius</taxon>
    </lineage>
</organism>
<protein>
    <submittedName>
        <fullName evidence="5">Class I SAM-dependent methyltransferase</fullName>
        <ecNumber evidence="5">2.1.1.-</ecNumber>
    </submittedName>
</protein>
<dbReference type="GO" id="GO:0032259">
    <property type="term" value="P:methylation"/>
    <property type="evidence" value="ECO:0007669"/>
    <property type="project" value="UniProtKB-KW"/>
</dbReference>
<dbReference type="Gene3D" id="3.40.50.150">
    <property type="entry name" value="Vaccinia Virus protein VP39"/>
    <property type="match status" value="1"/>
</dbReference>
<proteinExistence type="inferred from homology"/>
<evidence type="ECO:0000259" key="4">
    <source>
        <dbReference type="Pfam" id="PF08241"/>
    </source>
</evidence>
<evidence type="ECO:0000256" key="3">
    <source>
        <dbReference type="ARBA" id="ARBA00022679"/>
    </source>
</evidence>
<evidence type="ECO:0000256" key="2">
    <source>
        <dbReference type="ARBA" id="ARBA00022603"/>
    </source>
</evidence>
<dbReference type="InterPro" id="IPR013216">
    <property type="entry name" value="Methyltransf_11"/>
</dbReference>
<dbReference type="GO" id="GO:0008168">
    <property type="term" value="F:methyltransferase activity"/>
    <property type="evidence" value="ECO:0007669"/>
    <property type="project" value="UniProtKB-KW"/>
</dbReference>
<dbReference type="CDD" id="cd02440">
    <property type="entry name" value="AdoMet_MTases"/>
    <property type="match status" value="1"/>
</dbReference>
<evidence type="ECO:0000256" key="1">
    <source>
        <dbReference type="ARBA" id="ARBA00008361"/>
    </source>
</evidence>
<gene>
    <name evidence="5" type="ORF">ACFQBT_17340</name>
</gene>
<dbReference type="EMBL" id="JBHSWJ010000002">
    <property type="protein sequence ID" value="MFC6715483.1"/>
    <property type="molecule type" value="Genomic_DNA"/>
</dbReference>
<dbReference type="Proteomes" id="UP001596356">
    <property type="component" value="Unassembled WGS sequence"/>
</dbReference>
<sequence>MSFEVAADAYQAFMGRYADPLADRLMSILAPTSGQRALDVGAGSGAVASRLAHFLGEAAVSAVDPSPPFVAALRTSLPNADVRLASAESLPFADVTFDLVIAQLVVQFMTDAARGLTEMVRVTRPGGRVAVSVWDFSGGRSPLSLFWQAAGELFDDVPDESGQLGTKSGELARLLDAAGLSLVTDTEVAVDLVYDSFESWWQPYELGVGPAGAYFSTLDSAGREELRQRCAQRLPSAPGPHHAVAWLAIGVRS</sequence>
<evidence type="ECO:0000313" key="5">
    <source>
        <dbReference type="EMBL" id="MFC6715483.1"/>
    </source>
</evidence>
<dbReference type="RefSeq" id="WP_377824623.1">
    <property type="nucleotide sequence ID" value="NZ_JBHSWJ010000002.1"/>
</dbReference>
<keyword evidence="2 5" id="KW-0489">Methyltransferase</keyword>
<dbReference type="InterPro" id="IPR029063">
    <property type="entry name" value="SAM-dependent_MTases_sf"/>
</dbReference>
<dbReference type="SUPFAM" id="SSF53335">
    <property type="entry name" value="S-adenosyl-L-methionine-dependent methyltransferases"/>
    <property type="match status" value="1"/>
</dbReference>
<dbReference type="EC" id="2.1.1.-" evidence="5"/>
<dbReference type="PANTHER" id="PTHR44942">
    <property type="entry name" value="METHYLTRANSF_11 DOMAIN-CONTAINING PROTEIN"/>
    <property type="match status" value="1"/>
</dbReference>
<comment type="caution">
    <text evidence="5">The sequence shown here is derived from an EMBL/GenBank/DDBJ whole genome shotgun (WGS) entry which is preliminary data.</text>
</comment>